<evidence type="ECO:0000256" key="1">
    <source>
        <dbReference type="ARBA" id="ARBA00004167"/>
    </source>
</evidence>
<comment type="caution">
    <text evidence="9">The sequence shown here is derived from an EMBL/GenBank/DDBJ whole genome shotgun (WGS) entry which is preliminary data.</text>
</comment>
<gene>
    <name evidence="9" type="ORF">ERUC_LOCUS23434</name>
</gene>
<dbReference type="Proteomes" id="UP001642260">
    <property type="component" value="Unassembled WGS sequence"/>
</dbReference>
<reference evidence="9 10" key="1">
    <citation type="submission" date="2022-03" db="EMBL/GenBank/DDBJ databases">
        <authorList>
            <person name="Macdonald S."/>
            <person name="Ahmed S."/>
            <person name="Newling K."/>
        </authorList>
    </citation>
    <scope>NUCLEOTIDE SEQUENCE [LARGE SCALE GENOMIC DNA]</scope>
</reference>
<protein>
    <recommendedName>
        <fullName evidence="8">VASt domain-containing protein</fullName>
    </recommendedName>
</protein>
<dbReference type="PANTHER" id="PTHR47666">
    <property type="entry name" value="PROTEIN VASCULAR ASSOCIATED DEATH 1, CHLOROPLASTIC"/>
    <property type="match status" value="1"/>
</dbReference>
<evidence type="ECO:0000256" key="3">
    <source>
        <dbReference type="ARBA" id="ARBA00022989"/>
    </source>
</evidence>
<dbReference type="FunFam" id="2.30.29.30:FF:000008">
    <property type="entry name" value="GRAM domain containing 1B"/>
    <property type="match status" value="1"/>
</dbReference>
<feature type="domain" description="VASt" evidence="8">
    <location>
        <begin position="299"/>
        <end position="471"/>
    </location>
</feature>
<dbReference type="CDD" id="cd13220">
    <property type="entry name" value="PH-GRAM_GRAMDC"/>
    <property type="match status" value="1"/>
</dbReference>
<keyword evidence="4 7" id="KW-0472">Membrane</keyword>
<evidence type="ECO:0000256" key="5">
    <source>
        <dbReference type="SAM" id="Coils"/>
    </source>
</evidence>
<dbReference type="PANTHER" id="PTHR47666:SF1">
    <property type="entry name" value="PROTEIN VASCULAR ASSOCIATED DEATH 1, CHLOROPLASTIC"/>
    <property type="match status" value="1"/>
</dbReference>
<feature type="transmembrane region" description="Helical" evidence="7">
    <location>
        <begin position="536"/>
        <end position="555"/>
    </location>
</feature>
<proteinExistence type="predicted"/>
<dbReference type="Gene3D" id="2.30.29.30">
    <property type="entry name" value="Pleckstrin-homology domain (PH domain)/Phosphotyrosine-binding domain (PTB)"/>
    <property type="match status" value="1"/>
</dbReference>
<organism evidence="9 10">
    <name type="scientific">Eruca vesicaria subsp. sativa</name>
    <name type="common">Garden rocket</name>
    <name type="synonym">Eruca sativa</name>
    <dbReference type="NCBI Taxonomy" id="29727"/>
    <lineage>
        <taxon>Eukaryota</taxon>
        <taxon>Viridiplantae</taxon>
        <taxon>Streptophyta</taxon>
        <taxon>Embryophyta</taxon>
        <taxon>Tracheophyta</taxon>
        <taxon>Spermatophyta</taxon>
        <taxon>Magnoliopsida</taxon>
        <taxon>eudicotyledons</taxon>
        <taxon>Gunneridae</taxon>
        <taxon>Pentapetalae</taxon>
        <taxon>rosids</taxon>
        <taxon>malvids</taxon>
        <taxon>Brassicales</taxon>
        <taxon>Brassicaceae</taxon>
        <taxon>Brassiceae</taxon>
        <taxon>Eruca</taxon>
    </lineage>
</organism>
<dbReference type="InterPro" id="IPR011993">
    <property type="entry name" value="PH-like_dom_sf"/>
</dbReference>
<evidence type="ECO:0000256" key="6">
    <source>
        <dbReference type="SAM" id="MobiDB-lite"/>
    </source>
</evidence>
<dbReference type="SMART" id="SM00568">
    <property type="entry name" value="GRAM"/>
    <property type="match status" value="1"/>
</dbReference>
<evidence type="ECO:0000259" key="8">
    <source>
        <dbReference type="PROSITE" id="PS51778"/>
    </source>
</evidence>
<keyword evidence="10" id="KW-1185">Reference proteome</keyword>
<keyword evidence="2 7" id="KW-0812">Transmembrane</keyword>
<dbReference type="AlphaFoldDB" id="A0ABC8KF80"/>
<dbReference type="EMBL" id="CAKOAT010235599">
    <property type="protein sequence ID" value="CAH8357678.1"/>
    <property type="molecule type" value="Genomic_DNA"/>
</dbReference>
<feature type="region of interest" description="Disordered" evidence="6">
    <location>
        <begin position="1"/>
        <end position="59"/>
    </location>
</feature>
<keyword evidence="3 7" id="KW-1133">Transmembrane helix</keyword>
<feature type="compositionally biased region" description="Low complexity" evidence="6">
    <location>
        <begin position="14"/>
        <end position="51"/>
    </location>
</feature>
<evidence type="ECO:0000256" key="7">
    <source>
        <dbReference type="SAM" id="Phobius"/>
    </source>
</evidence>
<dbReference type="Pfam" id="PF02893">
    <property type="entry name" value="GRAM"/>
    <property type="match status" value="1"/>
</dbReference>
<evidence type="ECO:0000256" key="2">
    <source>
        <dbReference type="ARBA" id="ARBA00022692"/>
    </source>
</evidence>
<dbReference type="InterPro" id="IPR004182">
    <property type="entry name" value="GRAM"/>
</dbReference>
<sequence>MAMLSTPETVMNMDASASASPEVVVSDPSPSSPDGSRSSGSPDHTSSPSPSRGGENQSEVISRSEEYRQLFRLPAEEVLVQDFNCACQESILLQGHMYLFIHYICFYSNIFGYETKKIIPFADISCVKRAKTAGIFPNAIEILAGGKKYFFASFLSRDEAFKLIHDGWVEYGRAVKSEGQIQVSKPHLANTLLTASLFMLIFLTFTLQDSFSESNNDGVVNRPISTLDLATELDSPSRVETPHLSGSSSVPVISQNGVSPSSVTLQRHTEPVVDSVASSSTNILNSKPEDLTAPKLSSDFTKVAEAKFPIPVEEFFRLFFSDGAVSFVESFHKNCGDKEFRCSSWEPHEKLGHTRNVSFQHPIKIYFGAKFGGCQESQKFRMYRDSHLVIETSQEITDVPYADYFTVEGLWDVKRDCRDSIEGSILDVYVNVAFSKRTVWKGKIVQSTLEECREAYAAWIRMAHELLKQKKLENQEGIKLSEDGAVLSASEERVSECEEQRVEIAGVRGGGIVNILRELLVNGTSFVKRQSGTRHALVIAFAVILLMQVTIVVLLKRGPEQVQMGSEYYSSYDKSGIGESVGWLEKRMHFLREEMIMVEERLQRMRQDHAALKAQLHQLERLLLRHQQ</sequence>
<keyword evidence="5" id="KW-0175">Coiled coil</keyword>
<name>A0ABC8KF80_ERUVS</name>
<feature type="coiled-coil region" evidence="5">
    <location>
        <begin position="588"/>
        <end position="622"/>
    </location>
</feature>
<dbReference type="PROSITE" id="PS51778">
    <property type="entry name" value="VAST"/>
    <property type="match status" value="1"/>
</dbReference>
<evidence type="ECO:0000313" key="10">
    <source>
        <dbReference type="Proteomes" id="UP001642260"/>
    </source>
</evidence>
<evidence type="ECO:0000313" key="9">
    <source>
        <dbReference type="EMBL" id="CAH8357678.1"/>
    </source>
</evidence>
<dbReference type="GO" id="GO:0016020">
    <property type="term" value="C:membrane"/>
    <property type="evidence" value="ECO:0007669"/>
    <property type="project" value="UniProtKB-SubCell"/>
</dbReference>
<dbReference type="InterPro" id="IPR031968">
    <property type="entry name" value="VASt"/>
</dbReference>
<accession>A0ABC8KF80</accession>
<evidence type="ECO:0000256" key="4">
    <source>
        <dbReference type="ARBA" id="ARBA00023136"/>
    </source>
</evidence>
<comment type="subcellular location">
    <subcellularLocation>
        <location evidence="1">Membrane</location>
        <topology evidence="1">Single-pass membrane protein</topology>
    </subcellularLocation>
</comment>
<dbReference type="Pfam" id="PF16016">
    <property type="entry name" value="VASt"/>
    <property type="match status" value="1"/>
</dbReference>